<protein>
    <recommendedName>
        <fullName evidence="4">Lipoprotein</fullName>
    </recommendedName>
</protein>
<evidence type="ECO:0000256" key="1">
    <source>
        <dbReference type="SAM" id="SignalP"/>
    </source>
</evidence>
<sequence length="260" mass="26938">MGRAFLLAAAFLALSGCGADVPSPDAIAPSASTVDRTVDPVAAMAILAEESYRFTLDYVTPAIEKPFARSRQEVSVEGIADGGAEVLRSTPVDRDSGEVLVIGDEAWTRFDIGVGDTVPSGWLRTAAPTALGGLHPWRIPDALGSTDMIGVGLEYTGTMRLSPGTVDGLASDVLRGNGSEPYEVSFTLTLGADGRPASFRFATADASRSAVFGFSDYGVTVTERAPTDDEVVDPTELTPTGDGSGLVCADKSGKVVPCTD</sequence>
<keyword evidence="3" id="KW-1185">Reference proteome</keyword>
<dbReference type="EMBL" id="JACHGT010000006">
    <property type="protein sequence ID" value="MBB6035313.1"/>
    <property type="molecule type" value="Genomic_DNA"/>
</dbReference>
<name>A0A841FK47_9ACTN</name>
<proteinExistence type="predicted"/>
<accession>A0A841FK47</accession>
<evidence type="ECO:0008006" key="4">
    <source>
        <dbReference type="Google" id="ProtNLM"/>
    </source>
</evidence>
<gene>
    <name evidence="2" type="ORF">HNR73_003170</name>
</gene>
<feature type="signal peptide" evidence="1">
    <location>
        <begin position="1"/>
        <end position="19"/>
    </location>
</feature>
<feature type="chain" id="PRO_5032427876" description="Lipoprotein" evidence="1">
    <location>
        <begin position="20"/>
        <end position="260"/>
    </location>
</feature>
<comment type="caution">
    <text evidence="2">The sequence shown here is derived from an EMBL/GenBank/DDBJ whole genome shotgun (WGS) entry which is preliminary data.</text>
</comment>
<evidence type="ECO:0000313" key="3">
    <source>
        <dbReference type="Proteomes" id="UP000548476"/>
    </source>
</evidence>
<dbReference type="AlphaFoldDB" id="A0A841FK47"/>
<dbReference type="PROSITE" id="PS51257">
    <property type="entry name" value="PROKAR_LIPOPROTEIN"/>
    <property type="match status" value="1"/>
</dbReference>
<dbReference type="Proteomes" id="UP000548476">
    <property type="component" value="Unassembled WGS sequence"/>
</dbReference>
<evidence type="ECO:0000313" key="2">
    <source>
        <dbReference type="EMBL" id="MBB6035313.1"/>
    </source>
</evidence>
<reference evidence="2 3" key="1">
    <citation type="submission" date="2020-08" db="EMBL/GenBank/DDBJ databases">
        <title>Genomic Encyclopedia of Type Strains, Phase IV (KMG-IV): sequencing the most valuable type-strain genomes for metagenomic binning, comparative biology and taxonomic classification.</title>
        <authorList>
            <person name="Goeker M."/>
        </authorList>
    </citation>
    <scope>NUCLEOTIDE SEQUENCE [LARGE SCALE GENOMIC DNA]</scope>
    <source>
        <strain evidence="2 3">YIM 65646</strain>
    </source>
</reference>
<organism evidence="2 3">
    <name type="scientific">Phytomonospora endophytica</name>
    <dbReference type="NCBI Taxonomy" id="714109"/>
    <lineage>
        <taxon>Bacteria</taxon>
        <taxon>Bacillati</taxon>
        <taxon>Actinomycetota</taxon>
        <taxon>Actinomycetes</taxon>
        <taxon>Micromonosporales</taxon>
        <taxon>Micromonosporaceae</taxon>
        <taxon>Phytomonospora</taxon>
    </lineage>
</organism>
<keyword evidence="1" id="KW-0732">Signal</keyword>
<dbReference type="RefSeq" id="WP_184788159.1">
    <property type="nucleotide sequence ID" value="NZ_BONT01000004.1"/>
</dbReference>